<gene>
    <name evidence="1" type="ORF">FPANT_9254</name>
</gene>
<accession>A0A8H5NVW4</accession>
<dbReference type="EMBL" id="JAAOAR010000491">
    <property type="protein sequence ID" value="KAF5580657.1"/>
    <property type="molecule type" value="Genomic_DNA"/>
</dbReference>
<proteinExistence type="predicted"/>
<name>A0A8H5NVW4_9HYPO</name>
<sequence>MPPIPRGLVIFTQRIKNPALRHRTLGLIERATQEQDLAHFTKAMLKNPSHTSHSDPTPHVTVLLSTDSQAEMNRSQAVHIYHDEEGNYRGHVLYEERVNKSTDD</sequence>
<evidence type="ECO:0000313" key="1">
    <source>
        <dbReference type="EMBL" id="KAF5580657.1"/>
    </source>
</evidence>
<dbReference type="Proteomes" id="UP000544095">
    <property type="component" value="Unassembled WGS sequence"/>
</dbReference>
<organism evidence="1 2">
    <name type="scientific">Fusarium pseudoanthophilum</name>
    <dbReference type="NCBI Taxonomy" id="48495"/>
    <lineage>
        <taxon>Eukaryota</taxon>
        <taxon>Fungi</taxon>
        <taxon>Dikarya</taxon>
        <taxon>Ascomycota</taxon>
        <taxon>Pezizomycotina</taxon>
        <taxon>Sordariomycetes</taxon>
        <taxon>Hypocreomycetidae</taxon>
        <taxon>Hypocreales</taxon>
        <taxon>Nectriaceae</taxon>
        <taxon>Fusarium</taxon>
        <taxon>Fusarium fujikuroi species complex</taxon>
    </lineage>
</organism>
<comment type="caution">
    <text evidence="1">The sequence shown here is derived from an EMBL/GenBank/DDBJ whole genome shotgun (WGS) entry which is preliminary data.</text>
</comment>
<keyword evidence="2" id="KW-1185">Reference proteome</keyword>
<reference evidence="1 2" key="1">
    <citation type="submission" date="2020-05" db="EMBL/GenBank/DDBJ databases">
        <title>Identification and distribution of gene clusters putatively required for synthesis of sphingolipid metabolism inhibitors in phylogenetically diverse species of the filamentous fungus Fusarium.</title>
        <authorList>
            <person name="Kim H.-S."/>
            <person name="Busman M."/>
            <person name="Brown D.W."/>
            <person name="Divon H."/>
            <person name="Uhlig S."/>
            <person name="Proctor R.H."/>
        </authorList>
    </citation>
    <scope>NUCLEOTIDE SEQUENCE [LARGE SCALE GENOMIC DNA]</scope>
    <source>
        <strain evidence="1 2">NRRL 25211</strain>
    </source>
</reference>
<evidence type="ECO:0000313" key="2">
    <source>
        <dbReference type="Proteomes" id="UP000544095"/>
    </source>
</evidence>
<dbReference type="AlphaFoldDB" id="A0A8H5NVW4"/>
<protein>
    <submittedName>
        <fullName evidence="1">Uncharacterized protein</fullName>
    </submittedName>
</protein>